<dbReference type="Proteomes" id="UP000289152">
    <property type="component" value="Unassembled WGS sequence"/>
</dbReference>
<dbReference type="STRING" id="5217.A0A4V1M493"/>
<organism evidence="6 7">
    <name type="scientific">Tremella mesenterica</name>
    <name type="common">Jelly fungus</name>
    <dbReference type="NCBI Taxonomy" id="5217"/>
    <lineage>
        <taxon>Eukaryota</taxon>
        <taxon>Fungi</taxon>
        <taxon>Dikarya</taxon>
        <taxon>Basidiomycota</taxon>
        <taxon>Agaricomycotina</taxon>
        <taxon>Tremellomycetes</taxon>
        <taxon>Tremellales</taxon>
        <taxon>Tremellaceae</taxon>
        <taxon>Tremella</taxon>
    </lineage>
</organism>
<reference evidence="6 7" key="1">
    <citation type="submission" date="2016-06" db="EMBL/GenBank/DDBJ databases">
        <title>Evolution of pathogenesis and genome organization in the Tremellales.</title>
        <authorList>
            <person name="Cuomo C."/>
            <person name="Litvintseva A."/>
            <person name="Heitman J."/>
            <person name="Chen Y."/>
            <person name="Sun S."/>
            <person name="Springer D."/>
            <person name="Dromer F."/>
            <person name="Young S."/>
            <person name="Zeng Q."/>
            <person name="Chapman S."/>
            <person name="Gujja S."/>
            <person name="Saif S."/>
            <person name="Birren B."/>
        </authorList>
    </citation>
    <scope>NUCLEOTIDE SEQUENCE [LARGE SCALE GENOMIC DNA]</scope>
    <source>
        <strain evidence="6 7">ATCC 28783</strain>
    </source>
</reference>
<keyword evidence="7" id="KW-1185">Reference proteome</keyword>
<comment type="caution">
    <text evidence="6">The sequence shown here is derived from an EMBL/GenBank/DDBJ whole genome shotgun (WGS) entry which is preliminary data.</text>
</comment>
<keyword evidence="3" id="KW-0175">Coiled coil</keyword>
<gene>
    <name evidence="6" type="ORF">M231_03237</name>
</gene>
<dbReference type="Pfam" id="PF00076">
    <property type="entry name" value="RRM_1"/>
    <property type="match status" value="1"/>
</dbReference>
<dbReference type="FunFam" id="3.30.70.330:FF:000039">
    <property type="entry name" value="U1 small nuclear ribonucleoprotein A"/>
    <property type="match status" value="1"/>
</dbReference>
<evidence type="ECO:0000256" key="4">
    <source>
        <dbReference type="SAM" id="MobiDB-lite"/>
    </source>
</evidence>
<name>A0A4V1M493_TREME</name>
<evidence type="ECO:0000259" key="5">
    <source>
        <dbReference type="PROSITE" id="PS50102"/>
    </source>
</evidence>
<dbReference type="GO" id="GO:0003723">
    <property type="term" value="F:RNA binding"/>
    <property type="evidence" value="ECO:0007669"/>
    <property type="project" value="UniProtKB-UniRule"/>
</dbReference>
<dbReference type="InParanoid" id="A0A4V1M493"/>
<dbReference type="AlphaFoldDB" id="A0A4V1M493"/>
<dbReference type="EMBL" id="SDIL01000030">
    <property type="protein sequence ID" value="RXK39567.1"/>
    <property type="molecule type" value="Genomic_DNA"/>
</dbReference>
<evidence type="ECO:0000256" key="2">
    <source>
        <dbReference type="PROSITE-ProRule" id="PRU00176"/>
    </source>
</evidence>
<feature type="region of interest" description="Disordered" evidence="4">
    <location>
        <begin position="158"/>
        <end position="186"/>
    </location>
</feature>
<evidence type="ECO:0000256" key="1">
    <source>
        <dbReference type="ARBA" id="ARBA00022884"/>
    </source>
</evidence>
<feature type="region of interest" description="Disordered" evidence="4">
    <location>
        <begin position="229"/>
        <end position="248"/>
    </location>
</feature>
<dbReference type="PANTHER" id="PTHR10501">
    <property type="entry name" value="U1 SMALL NUCLEAR RIBONUCLEOPROTEIN A/U2 SMALL NUCLEAR RIBONUCLEOPROTEIN B"/>
    <property type="match status" value="1"/>
</dbReference>
<accession>A0A4V1M493</accession>
<dbReference type="OrthoDB" id="277802at2759"/>
<dbReference type="VEuPathDB" id="FungiDB:TREMEDRAFT_24129"/>
<sequence length="284" mass="30696">MATTRLFKDQGVLSKQDIMAVPLPSPTLFITNLETKTKKIELRSQLYALFTPFGKVIDVVAKKHGGGRGQAFVVFEEQAAATAALRGLHGEPFYSKELRISYAKKPSHATLSRTDPSASKEAAALAAARLVVSNAQGEYEQLEKERLVAEEDAIKGGKRDLEEKNGDGDGPASKKLKMGEDEDDMEVEMEMEDDEESSGTQLICSNLPPECTSEIISALFSQYPGFQSSKSASSSQIPTSHPKSNPGAKTFVAIFDSSSHAQTAVDATKGFLMQPGWEMSVSVL</sequence>
<dbReference type="SUPFAM" id="SSF54928">
    <property type="entry name" value="RNA-binding domain, RBD"/>
    <property type="match status" value="1"/>
</dbReference>
<dbReference type="PROSITE" id="PS50102">
    <property type="entry name" value="RRM"/>
    <property type="match status" value="1"/>
</dbReference>
<feature type="compositionally biased region" description="Basic and acidic residues" evidence="4">
    <location>
        <begin position="158"/>
        <end position="167"/>
    </location>
</feature>
<feature type="coiled-coil region" evidence="3">
    <location>
        <begin position="125"/>
        <end position="152"/>
    </location>
</feature>
<keyword evidence="1 2" id="KW-0694">RNA-binding</keyword>
<evidence type="ECO:0000313" key="6">
    <source>
        <dbReference type="EMBL" id="RXK39567.1"/>
    </source>
</evidence>
<proteinExistence type="predicted"/>
<evidence type="ECO:0000256" key="3">
    <source>
        <dbReference type="SAM" id="Coils"/>
    </source>
</evidence>
<dbReference type="InterPro" id="IPR035979">
    <property type="entry name" value="RBD_domain_sf"/>
</dbReference>
<dbReference type="InterPro" id="IPR012677">
    <property type="entry name" value="Nucleotide-bd_a/b_plait_sf"/>
</dbReference>
<evidence type="ECO:0000313" key="7">
    <source>
        <dbReference type="Proteomes" id="UP000289152"/>
    </source>
</evidence>
<dbReference type="Gene3D" id="3.30.70.330">
    <property type="match status" value="2"/>
</dbReference>
<feature type="domain" description="RRM" evidence="5">
    <location>
        <begin position="26"/>
        <end position="105"/>
    </location>
</feature>
<dbReference type="SMART" id="SM00360">
    <property type="entry name" value="RRM"/>
    <property type="match status" value="2"/>
</dbReference>
<protein>
    <recommendedName>
        <fullName evidence="5">RRM domain-containing protein</fullName>
    </recommendedName>
</protein>
<dbReference type="CDD" id="cd12246">
    <property type="entry name" value="RRM1_U1A_like"/>
    <property type="match status" value="1"/>
</dbReference>
<dbReference type="InterPro" id="IPR000504">
    <property type="entry name" value="RRM_dom"/>
</dbReference>